<feature type="signal peptide" evidence="1">
    <location>
        <begin position="1"/>
        <end position="22"/>
    </location>
</feature>
<comment type="caution">
    <text evidence="3">The sequence shown here is derived from an EMBL/GenBank/DDBJ whole genome shotgun (WGS) entry which is preliminary data.</text>
</comment>
<dbReference type="InterPro" id="IPR036508">
    <property type="entry name" value="Chitin-bd_dom_sf"/>
</dbReference>
<evidence type="ECO:0000313" key="4">
    <source>
        <dbReference type="Proteomes" id="UP000792457"/>
    </source>
</evidence>
<reference evidence="3" key="1">
    <citation type="submission" date="2013-04" db="EMBL/GenBank/DDBJ databases">
        <authorList>
            <person name="Qu J."/>
            <person name="Murali S.C."/>
            <person name="Bandaranaike D."/>
            <person name="Bellair M."/>
            <person name="Blankenburg K."/>
            <person name="Chao H."/>
            <person name="Dinh H."/>
            <person name="Doddapaneni H."/>
            <person name="Downs B."/>
            <person name="Dugan-Rocha S."/>
            <person name="Elkadiri S."/>
            <person name="Gnanaolivu R.D."/>
            <person name="Hernandez B."/>
            <person name="Javaid M."/>
            <person name="Jayaseelan J.C."/>
            <person name="Lee S."/>
            <person name="Li M."/>
            <person name="Ming W."/>
            <person name="Munidasa M."/>
            <person name="Muniz J."/>
            <person name="Nguyen L."/>
            <person name="Ongeri F."/>
            <person name="Osuji N."/>
            <person name="Pu L.-L."/>
            <person name="Puazo M."/>
            <person name="Qu C."/>
            <person name="Quiroz J."/>
            <person name="Raj R."/>
            <person name="Weissenberger G."/>
            <person name="Xin Y."/>
            <person name="Zou X."/>
            <person name="Han Y."/>
            <person name="Richards S."/>
            <person name="Worley K."/>
            <person name="Muzny D."/>
            <person name="Gibbs R."/>
        </authorList>
    </citation>
    <scope>NUCLEOTIDE SEQUENCE</scope>
    <source>
        <strain evidence="3">Sampled in the wild</strain>
    </source>
</reference>
<protein>
    <recommendedName>
        <fullName evidence="2">Chitin-binding type-2 domain-containing protein</fullName>
    </recommendedName>
</protein>
<dbReference type="SMART" id="SM00494">
    <property type="entry name" value="ChtBD2"/>
    <property type="match status" value="2"/>
</dbReference>
<evidence type="ECO:0000259" key="2">
    <source>
        <dbReference type="PROSITE" id="PS50940"/>
    </source>
</evidence>
<feature type="domain" description="Chitin-binding type-2" evidence="2">
    <location>
        <begin position="118"/>
        <end position="181"/>
    </location>
</feature>
<dbReference type="Proteomes" id="UP000792457">
    <property type="component" value="Unassembled WGS sequence"/>
</dbReference>
<evidence type="ECO:0000256" key="1">
    <source>
        <dbReference type="SAM" id="SignalP"/>
    </source>
</evidence>
<evidence type="ECO:0000313" key="3">
    <source>
        <dbReference type="EMBL" id="KAG8229756.1"/>
    </source>
</evidence>
<dbReference type="AlphaFoldDB" id="A0A8K0K7D9"/>
<reference evidence="3" key="2">
    <citation type="submission" date="2017-10" db="EMBL/GenBank/DDBJ databases">
        <title>Ladona fulva Genome sequencing and assembly.</title>
        <authorList>
            <person name="Murali S."/>
            <person name="Richards S."/>
            <person name="Bandaranaike D."/>
            <person name="Bellair M."/>
            <person name="Blankenburg K."/>
            <person name="Chao H."/>
            <person name="Dinh H."/>
            <person name="Doddapaneni H."/>
            <person name="Dugan-Rocha S."/>
            <person name="Elkadiri S."/>
            <person name="Gnanaolivu R."/>
            <person name="Hernandez B."/>
            <person name="Skinner E."/>
            <person name="Javaid M."/>
            <person name="Lee S."/>
            <person name="Li M."/>
            <person name="Ming W."/>
            <person name="Munidasa M."/>
            <person name="Muniz J."/>
            <person name="Nguyen L."/>
            <person name="Hughes D."/>
            <person name="Osuji N."/>
            <person name="Pu L.-L."/>
            <person name="Puazo M."/>
            <person name="Qu C."/>
            <person name="Quiroz J."/>
            <person name="Raj R."/>
            <person name="Weissenberger G."/>
            <person name="Xin Y."/>
            <person name="Zou X."/>
            <person name="Han Y."/>
            <person name="Worley K."/>
            <person name="Muzny D."/>
            <person name="Gibbs R."/>
        </authorList>
    </citation>
    <scope>NUCLEOTIDE SEQUENCE</scope>
    <source>
        <strain evidence="3">Sampled in the wild</strain>
    </source>
</reference>
<dbReference type="GO" id="GO:0008061">
    <property type="term" value="F:chitin binding"/>
    <property type="evidence" value="ECO:0007669"/>
    <property type="project" value="InterPro"/>
</dbReference>
<accession>A0A8K0K7D9</accession>
<sequence length="255" mass="28292">MDKRSGLGRIALLLFLVHLGSAKLASGNEDFSAGCLNVGLSPHPTHRCRYLVCKEDAYGKLIARQYSCPEYEVYSDSQQSCVPEDKVIGNYTCADPKKYCDNDIQDCTDLQPIQCVPHAGCTSEGIFPSVKNCSIYYVCKTQGDVLVDVVGVCDKGYVFDPFYTNETNPCKHRDRPEYCITVPCNGALEKKPYYKDSSYYVVCTPDKLGYVFWCGKGVKYDPIKKECEILSTTTSSTSATVTTTGTTKIQNLELD</sequence>
<dbReference type="GO" id="GO:0005576">
    <property type="term" value="C:extracellular region"/>
    <property type="evidence" value="ECO:0007669"/>
    <property type="project" value="InterPro"/>
</dbReference>
<keyword evidence="1" id="KW-0732">Signal</keyword>
<keyword evidence="4" id="KW-1185">Reference proteome</keyword>
<dbReference type="InterPro" id="IPR002557">
    <property type="entry name" value="Chitin-bd_dom"/>
</dbReference>
<feature type="chain" id="PRO_5035448152" description="Chitin-binding type-2 domain-containing protein" evidence="1">
    <location>
        <begin position="23"/>
        <end position="255"/>
    </location>
</feature>
<proteinExistence type="predicted"/>
<dbReference type="SUPFAM" id="SSF57625">
    <property type="entry name" value="Invertebrate chitin-binding proteins"/>
    <property type="match status" value="1"/>
</dbReference>
<dbReference type="PROSITE" id="PS50940">
    <property type="entry name" value="CHIT_BIND_II"/>
    <property type="match status" value="1"/>
</dbReference>
<dbReference type="EMBL" id="KZ308445">
    <property type="protein sequence ID" value="KAG8229756.1"/>
    <property type="molecule type" value="Genomic_DNA"/>
</dbReference>
<gene>
    <name evidence="3" type="ORF">J437_LFUL007054</name>
</gene>
<organism evidence="3 4">
    <name type="scientific">Ladona fulva</name>
    <name type="common">Scarce chaser dragonfly</name>
    <name type="synonym">Libellula fulva</name>
    <dbReference type="NCBI Taxonomy" id="123851"/>
    <lineage>
        <taxon>Eukaryota</taxon>
        <taxon>Metazoa</taxon>
        <taxon>Ecdysozoa</taxon>
        <taxon>Arthropoda</taxon>
        <taxon>Hexapoda</taxon>
        <taxon>Insecta</taxon>
        <taxon>Pterygota</taxon>
        <taxon>Palaeoptera</taxon>
        <taxon>Odonata</taxon>
        <taxon>Epiprocta</taxon>
        <taxon>Anisoptera</taxon>
        <taxon>Libelluloidea</taxon>
        <taxon>Libellulidae</taxon>
        <taxon>Ladona</taxon>
    </lineage>
</organism>
<name>A0A8K0K7D9_LADFU</name>